<organism evidence="3 4">
    <name type="scientific">Colletotrichum fioriniae PJ7</name>
    <dbReference type="NCBI Taxonomy" id="1445577"/>
    <lineage>
        <taxon>Eukaryota</taxon>
        <taxon>Fungi</taxon>
        <taxon>Dikarya</taxon>
        <taxon>Ascomycota</taxon>
        <taxon>Pezizomycotina</taxon>
        <taxon>Sordariomycetes</taxon>
        <taxon>Hypocreomycetidae</taxon>
        <taxon>Glomerellales</taxon>
        <taxon>Glomerellaceae</taxon>
        <taxon>Colletotrichum</taxon>
        <taxon>Colletotrichum acutatum species complex</taxon>
    </lineage>
</organism>
<dbReference type="Proteomes" id="UP000020467">
    <property type="component" value="Unassembled WGS sequence"/>
</dbReference>
<evidence type="ECO:0000313" key="4">
    <source>
        <dbReference type="Proteomes" id="UP000020467"/>
    </source>
</evidence>
<keyword evidence="2" id="KW-0812">Transmembrane</keyword>
<feature type="compositionally biased region" description="Low complexity" evidence="1">
    <location>
        <begin position="11"/>
        <end position="22"/>
    </location>
</feature>
<feature type="region of interest" description="Disordered" evidence="1">
    <location>
        <begin position="699"/>
        <end position="721"/>
    </location>
</feature>
<feature type="region of interest" description="Disordered" evidence="1">
    <location>
        <begin position="628"/>
        <end position="649"/>
    </location>
</feature>
<dbReference type="HOGENOM" id="CLU_383557_0_0_1"/>
<gene>
    <name evidence="3" type="ORF">CFIO01_01126</name>
</gene>
<keyword evidence="2" id="KW-0472">Membrane</keyword>
<evidence type="ECO:0000256" key="2">
    <source>
        <dbReference type="SAM" id="Phobius"/>
    </source>
</evidence>
<keyword evidence="4" id="KW-1185">Reference proteome</keyword>
<feature type="transmembrane region" description="Helical" evidence="2">
    <location>
        <begin position="586"/>
        <end position="612"/>
    </location>
</feature>
<sequence>MGVSAAGPVISTSTSPHLSPLLEPRDSRVTNESLPGQGQGHGQAGAFSWPPRFFRRGRISKNWENTPWVTAYVETKPPEEPGEVIYLTPQGPEEEDPIFFLITEHNWAADKSRVAPLVAFLQRATLEELQQGHDRIPTDHIAILIDGNLSKKKVRPRQYLGALSAPRLLKELQKNRYYEDDKGGDSIDTGSEHEADAERRLIPSLGVHFSTDGPETFVMQFSFPYWVWRTSKSMIRDDRAKSSDEDSLRSSQDVTFLRALAGSQAGGEAIDAIYSSHISCIVTGYDQFRWTCILLCEAWFEVEVIGLPTPDSIARYEGEMQDVVESFGVVDVANSLDKAPLSDPLLRGKSIMLDPSATMWLPRPYFLRVFEVRLGQIYKEFQGLFYNFDKWIKGIGEEHQRLLQRLHKAARDDQTTIRMKDILDELDNFEDGVLEAERIVKFLSQTVEGIVSSGDLFMTTDVNYFLHAEGRTGDVTACYPYLSQIRRAFTDLRQLRIRFRDLQTQYEEMIKKGVAARDKALLRFKFRKAQPIPDPAPIPASVVVPQQPLVVSISAWMTVISQPLVNIAAIFGCDEIIKFSRTPGNFLISLTLMSLGMSIIIWACIGLTSGGFERPFINRCRETGIATNANPNLRDNPEETMEGPTTRQIQRSPTLHTRFMNWWQRYRVEERLPFRAAAPLVPPPPAGVDLAVLNFRGAADSEEQNNASNQEGPVARARERA</sequence>
<dbReference type="AlphaFoldDB" id="A0A010QVW5"/>
<dbReference type="KEGG" id="cfj:CFIO01_01126"/>
<feature type="region of interest" description="Disordered" evidence="1">
    <location>
        <begin position="1"/>
        <end position="47"/>
    </location>
</feature>
<dbReference type="eggNOG" id="ENOG502RIZT">
    <property type="taxonomic scope" value="Eukaryota"/>
</dbReference>
<reference evidence="3 4" key="1">
    <citation type="submission" date="2014-02" db="EMBL/GenBank/DDBJ databases">
        <title>The genome sequence of Colletotrichum fioriniae PJ7.</title>
        <authorList>
            <person name="Baroncelli R."/>
            <person name="Thon M.R."/>
        </authorList>
    </citation>
    <scope>NUCLEOTIDE SEQUENCE [LARGE SCALE GENOMIC DNA]</scope>
    <source>
        <strain evidence="3 4">PJ7</strain>
    </source>
</reference>
<accession>A0A010QVW5</accession>
<dbReference type="EMBL" id="JARH01000415">
    <property type="protein sequence ID" value="EXF80755.1"/>
    <property type="molecule type" value="Genomic_DNA"/>
</dbReference>
<comment type="caution">
    <text evidence="3">The sequence shown here is derived from an EMBL/GenBank/DDBJ whole genome shotgun (WGS) entry which is preliminary data.</text>
</comment>
<keyword evidence="2" id="KW-1133">Transmembrane helix</keyword>
<proteinExistence type="predicted"/>
<evidence type="ECO:0000313" key="3">
    <source>
        <dbReference type="EMBL" id="EXF80755.1"/>
    </source>
</evidence>
<evidence type="ECO:0000256" key="1">
    <source>
        <dbReference type="SAM" id="MobiDB-lite"/>
    </source>
</evidence>
<protein>
    <submittedName>
        <fullName evidence="3">Uncharacterized protein</fullName>
    </submittedName>
</protein>
<name>A0A010QVW5_9PEZI</name>
<dbReference type="OrthoDB" id="10071171at2759"/>